<proteinExistence type="inferred from homology"/>
<evidence type="ECO:0000313" key="6">
    <source>
        <dbReference type="EMBL" id="KAK7513817.1"/>
    </source>
</evidence>
<evidence type="ECO:0000256" key="1">
    <source>
        <dbReference type="ARBA" id="ARBA00022694"/>
    </source>
</evidence>
<dbReference type="Proteomes" id="UP001363622">
    <property type="component" value="Unassembled WGS sequence"/>
</dbReference>
<keyword evidence="7" id="KW-1185">Reference proteome</keyword>
<keyword evidence="3" id="KW-0862">Zinc</keyword>
<evidence type="ECO:0000313" key="7">
    <source>
        <dbReference type="Proteomes" id="UP001363622"/>
    </source>
</evidence>
<dbReference type="InterPro" id="IPR007175">
    <property type="entry name" value="Rpr2/Snm1/Rpp21"/>
</dbReference>
<organism evidence="6 7">
    <name type="scientific">Phyllosticta citriasiana</name>
    <dbReference type="NCBI Taxonomy" id="595635"/>
    <lineage>
        <taxon>Eukaryota</taxon>
        <taxon>Fungi</taxon>
        <taxon>Dikarya</taxon>
        <taxon>Ascomycota</taxon>
        <taxon>Pezizomycotina</taxon>
        <taxon>Dothideomycetes</taxon>
        <taxon>Dothideomycetes incertae sedis</taxon>
        <taxon>Botryosphaeriales</taxon>
        <taxon>Phyllostictaceae</taxon>
        <taxon>Phyllosticta</taxon>
    </lineage>
</organism>
<sequence>MAKKDGSKGPKPVPNKHLHSRISYLYQAACHLSAQDSPDAGSGKAQEIDAKLSSADNQFSTSTDDKSQDMSWLSKSAAFPPGLSHYLVSHLQSVSRKAQIRLSQNVKHFICKRCSTVLIPGKTSTSRIENLSRGGRKPWADVLVIKCEVCETQKRFPVGAKRQPRKKDRTQANMSKAPVAGAKEEVANEQGDSTGVTPMIADINMDAPT</sequence>
<protein>
    <submittedName>
        <fullName evidence="6">RNAse P Rpr2/Rpp21/SNM1 subunit domain-containing protein</fullName>
    </submittedName>
</protein>
<dbReference type="PANTHER" id="PTHR14742:SF0">
    <property type="entry name" value="RIBONUCLEASE P PROTEIN SUBUNIT P21"/>
    <property type="match status" value="1"/>
</dbReference>
<accession>A0ABR1KG54</accession>
<evidence type="ECO:0000256" key="2">
    <source>
        <dbReference type="ARBA" id="ARBA00022723"/>
    </source>
</evidence>
<feature type="region of interest" description="Disordered" evidence="5">
    <location>
        <begin position="35"/>
        <end position="67"/>
    </location>
</feature>
<dbReference type="EMBL" id="JBBPHU010000009">
    <property type="protein sequence ID" value="KAK7513817.1"/>
    <property type="molecule type" value="Genomic_DNA"/>
</dbReference>
<evidence type="ECO:0000256" key="4">
    <source>
        <dbReference type="ARBA" id="ARBA00038402"/>
    </source>
</evidence>
<comment type="caution">
    <text evidence="6">The sequence shown here is derived from an EMBL/GenBank/DDBJ whole genome shotgun (WGS) entry which is preliminary data.</text>
</comment>
<dbReference type="PANTHER" id="PTHR14742">
    <property type="entry name" value="RIBONUCLEASE P SUBUNIT P21"/>
    <property type="match status" value="1"/>
</dbReference>
<name>A0ABR1KG54_9PEZI</name>
<keyword evidence="2" id="KW-0479">Metal-binding</keyword>
<dbReference type="Pfam" id="PF04032">
    <property type="entry name" value="Rpr2"/>
    <property type="match status" value="1"/>
</dbReference>
<comment type="similarity">
    <text evidence="4">Belongs to the eukaryotic/archaeal RNase P protein component 4 family.</text>
</comment>
<feature type="region of interest" description="Disordered" evidence="5">
    <location>
        <begin position="158"/>
        <end position="209"/>
    </location>
</feature>
<reference evidence="6 7" key="1">
    <citation type="submission" date="2024-04" db="EMBL/GenBank/DDBJ databases">
        <title>Phyllosticta paracitricarpa is synonymous to the EU quarantine fungus P. citricarpa based on phylogenomic analyses.</title>
        <authorList>
            <consortium name="Lawrence Berkeley National Laboratory"/>
            <person name="Van Ingen-Buijs V.A."/>
            <person name="Van Westerhoven A.C."/>
            <person name="Haridas S."/>
            <person name="Skiadas P."/>
            <person name="Martin F."/>
            <person name="Groenewald J.Z."/>
            <person name="Crous P.W."/>
            <person name="Seidl M.F."/>
        </authorList>
    </citation>
    <scope>NUCLEOTIDE SEQUENCE [LARGE SCALE GENOMIC DNA]</scope>
    <source>
        <strain evidence="6 7">CBS 123371</strain>
    </source>
</reference>
<dbReference type="Gene3D" id="6.20.50.20">
    <property type="match status" value="1"/>
</dbReference>
<keyword evidence="1" id="KW-0819">tRNA processing</keyword>
<gene>
    <name evidence="6" type="ORF">IWZ03DRAFT_241933</name>
</gene>
<evidence type="ECO:0000256" key="5">
    <source>
        <dbReference type="SAM" id="MobiDB-lite"/>
    </source>
</evidence>
<evidence type="ECO:0000256" key="3">
    <source>
        <dbReference type="ARBA" id="ARBA00022833"/>
    </source>
</evidence>